<feature type="domain" description="Glycosyltransferase 2-like" evidence="6">
    <location>
        <begin position="8"/>
        <end position="125"/>
    </location>
</feature>
<evidence type="ECO:0000256" key="3">
    <source>
        <dbReference type="ARBA" id="ARBA00022676"/>
    </source>
</evidence>
<reference evidence="7" key="2">
    <citation type="journal article" date="2022" name="Microbiol. Resour. Announc.">
        <title>Metagenome Sequencing to Explore Phylogenomics of Terrestrial Cyanobacteria.</title>
        <authorList>
            <person name="Ward R.D."/>
            <person name="Stajich J.E."/>
            <person name="Johansen J.R."/>
            <person name="Huntemann M."/>
            <person name="Clum A."/>
            <person name="Foster B."/>
            <person name="Foster B."/>
            <person name="Roux S."/>
            <person name="Palaniappan K."/>
            <person name="Varghese N."/>
            <person name="Mukherjee S."/>
            <person name="Reddy T.B.K."/>
            <person name="Daum C."/>
            <person name="Copeland A."/>
            <person name="Chen I.A."/>
            <person name="Ivanova N.N."/>
            <person name="Kyrpides N.C."/>
            <person name="Shapiro N."/>
            <person name="Eloe-Fadrosh E.A."/>
            <person name="Pietrasiak N."/>
        </authorList>
    </citation>
    <scope>NUCLEOTIDE SEQUENCE</scope>
    <source>
        <strain evidence="7">CPER-KK1</strain>
    </source>
</reference>
<keyword evidence="3" id="KW-0328">Glycosyltransferase</keyword>
<evidence type="ECO:0000256" key="1">
    <source>
        <dbReference type="ARBA" id="ARBA00004776"/>
    </source>
</evidence>
<reference evidence="7" key="1">
    <citation type="submission" date="2021-05" db="EMBL/GenBank/DDBJ databases">
        <authorList>
            <person name="Pietrasiak N."/>
            <person name="Ward R."/>
            <person name="Stajich J.E."/>
            <person name="Kurbessoian T."/>
        </authorList>
    </citation>
    <scope>NUCLEOTIDE SEQUENCE</scope>
    <source>
        <strain evidence="7">CPER-KK1</strain>
    </source>
</reference>
<gene>
    <name evidence="7" type="ORF">KME25_26310</name>
</gene>
<sequence length="301" mass="33890">MNYQRLAVLLTCYNRKPKTLASLQALFNQELNAEVTIDVYLVDDGSTDGTATAVSQAYPQVKILQGNGSLFWNGGMRQAFAEALQQDYDYYLWLNDDTILYSNALNTLLETFQALGVQGEQRAIIAGSTCDPDTKALTYGGVVRRSRWRPIKFDLVKPDEQAQPCDTVNGNCVFIPRAVAQVVGNLDPAFTHYAGDYDYGLRAQKHGCTVWVAPGYVGTCSQNYQPGSKDNSPVNPGESFKKISQPKGLSVREQILHPLEEWKIFAQRHAGFLWPIYWLIPYRRLLWTSLRRSPQQNRVNA</sequence>
<evidence type="ECO:0000256" key="2">
    <source>
        <dbReference type="ARBA" id="ARBA00006739"/>
    </source>
</evidence>
<evidence type="ECO:0000259" key="6">
    <source>
        <dbReference type="Pfam" id="PF00535"/>
    </source>
</evidence>
<comment type="pathway">
    <text evidence="1">Cell wall biogenesis; cell wall polysaccharide biosynthesis.</text>
</comment>
<dbReference type="InterPro" id="IPR029044">
    <property type="entry name" value="Nucleotide-diphossugar_trans"/>
</dbReference>
<dbReference type="Pfam" id="PF00535">
    <property type="entry name" value="Glycos_transf_2"/>
    <property type="match status" value="1"/>
</dbReference>
<keyword evidence="4" id="KW-0808">Transferase</keyword>
<dbReference type="InterPro" id="IPR001173">
    <property type="entry name" value="Glyco_trans_2-like"/>
</dbReference>
<comment type="caution">
    <text evidence="7">The sequence shown here is derived from an EMBL/GenBank/DDBJ whole genome shotgun (WGS) entry which is preliminary data.</text>
</comment>
<evidence type="ECO:0000313" key="8">
    <source>
        <dbReference type="Proteomes" id="UP000753908"/>
    </source>
</evidence>
<dbReference type="EMBL" id="JAHHIF010000051">
    <property type="protein sequence ID" value="MBW4547928.1"/>
    <property type="molecule type" value="Genomic_DNA"/>
</dbReference>
<evidence type="ECO:0000256" key="5">
    <source>
        <dbReference type="SAM" id="MobiDB-lite"/>
    </source>
</evidence>
<protein>
    <submittedName>
        <fullName evidence="7">Glycosyltransferase family 2 protein</fullName>
    </submittedName>
</protein>
<proteinExistence type="inferred from homology"/>
<feature type="compositionally biased region" description="Polar residues" evidence="5">
    <location>
        <begin position="224"/>
        <end position="234"/>
    </location>
</feature>
<name>A0A951PSB5_9CYAN</name>
<feature type="region of interest" description="Disordered" evidence="5">
    <location>
        <begin position="224"/>
        <end position="245"/>
    </location>
</feature>
<dbReference type="AlphaFoldDB" id="A0A951PSB5"/>
<evidence type="ECO:0000313" key="7">
    <source>
        <dbReference type="EMBL" id="MBW4547928.1"/>
    </source>
</evidence>
<dbReference type="SUPFAM" id="SSF53448">
    <property type="entry name" value="Nucleotide-diphospho-sugar transferases"/>
    <property type="match status" value="1"/>
</dbReference>
<dbReference type="PANTHER" id="PTHR43179">
    <property type="entry name" value="RHAMNOSYLTRANSFERASE WBBL"/>
    <property type="match status" value="1"/>
</dbReference>
<organism evidence="7 8">
    <name type="scientific">Symplocastrum torsivum CPER-KK1</name>
    <dbReference type="NCBI Taxonomy" id="450513"/>
    <lineage>
        <taxon>Bacteria</taxon>
        <taxon>Bacillati</taxon>
        <taxon>Cyanobacteriota</taxon>
        <taxon>Cyanophyceae</taxon>
        <taxon>Oscillatoriophycideae</taxon>
        <taxon>Oscillatoriales</taxon>
        <taxon>Microcoleaceae</taxon>
        <taxon>Symplocastrum</taxon>
    </lineage>
</organism>
<dbReference type="GO" id="GO:0016757">
    <property type="term" value="F:glycosyltransferase activity"/>
    <property type="evidence" value="ECO:0007669"/>
    <property type="project" value="UniProtKB-KW"/>
</dbReference>
<comment type="similarity">
    <text evidence="2">Belongs to the glycosyltransferase 2 family.</text>
</comment>
<evidence type="ECO:0000256" key="4">
    <source>
        <dbReference type="ARBA" id="ARBA00022679"/>
    </source>
</evidence>
<accession>A0A951PSB5</accession>
<dbReference type="Proteomes" id="UP000753908">
    <property type="component" value="Unassembled WGS sequence"/>
</dbReference>
<dbReference type="Gene3D" id="3.90.550.10">
    <property type="entry name" value="Spore Coat Polysaccharide Biosynthesis Protein SpsA, Chain A"/>
    <property type="match status" value="1"/>
</dbReference>
<dbReference type="PANTHER" id="PTHR43179:SF12">
    <property type="entry name" value="GALACTOFURANOSYLTRANSFERASE GLFT2"/>
    <property type="match status" value="1"/>
</dbReference>